<comment type="caution">
    <text evidence="2">The sequence shown here is derived from an EMBL/GenBank/DDBJ whole genome shotgun (WGS) entry which is preliminary data.</text>
</comment>
<dbReference type="EMBL" id="JBELOE010000143">
    <property type="protein sequence ID" value="MER2491711.1"/>
    <property type="molecule type" value="Genomic_DNA"/>
</dbReference>
<keyword evidence="2" id="KW-0645">Protease</keyword>
<sequence>MWLKKIKPAWLIPTTILFSATLHAHSSDLPKKVSAVKKSVVGIGIYNPTGSPRARLIGTGFAVKKDLIATNYHVISTLLEDNQKEKYVVFVGTGRSPKIMDALIITQDKEHDLALLKVPHANLQPLQLQKKPQSYIQDATEIAFTGYPIGAVLGLYPVTHRGIISALTPVAIPVDTSAQLNLANLKRLRDPFFTYQLDATAYPGNSGSPVYLQHDGTVIAIINKVFVKESKESVLSKPSGITYAIPVKHLVELLEKTKE</sequence>
<feature type="chain" id="PRO_5045335165" evidence="1">
    <location>
        <begin position="25"/>
        <end position="259"/>
    </location>
</feature>
<dbReference type="Proteomes" id="UP001467690">
    <property type="component" value="Unassembled WGS sequence"/>
</dbReference>
<evidence type="ECO:0000313" key="2">
    <source>
        <dbReference type="EMBL" id="MER2491711.1"/>
    </source>
</evidence>
<dbReference type="Gene3D" id="2.40.10.10">
    <property type="entry name" value="Trypsin-like serine proteases"/>
    <property type="match status" value="2"/>
</dbReference>
<evidence type="ECO:0000313" key="3">
    <source>
        <dbReference type="Proteomes" id="UP001467690"/>
    </source>
</evidence>
<protein>
    <submittedName>
        <fullName evidence="2">Serine protease</fullName>
    </submittedName>
</protein>
<dbReference type="SUPFAM" id="SSF50494">
    <property type="entry name" value="Trypsin-like serine proteases"/>
    <property type="match status" value="1"/>
</dbReference>
<name>A0ABV1RG16_9ALTE</name>
<dbReference type="PANTHER" id="PTHR43019:SF23">
    <property type="entry name" value="PROTEASE DO-LIKE 5, CHLOROPLASTIC"/>
    <property type="match status" value="1"/>
</dbReference>
<dbReference type="InterPro" id="IPR009003">
    <property type="entry name" value="Peptidase_S1_PA"/>
</dbReference>
<dbReference type="Pfam" id="PF13365">
    <property type="entry name" value="Trypsin_2"/>
    <property type="match status" value="1"/>
</dbReference>
<dbReference type="RefSeq" id="WP_350401298.1">
    <property type="nucleotide sequence ID" value="NZ_JBELOE010000143.1"/>
</dbReference>
<keyword evidence="1" id="KW-0732">Signal</keyword>
<dbReference type="PANTHER" id="PTHR43019">
    <property type="entry name" value="SERINE ENDOPROTEASE DEGS"/>
    <property type="match status" value="1"/>
</dbReference>
<dbReference type="GO" id="GO:0006508">
    <property type="term" value="P:proteolysis"/>
    <property type="evidence" value="ECO:0007669"/>
    <property type="project" value="UniProtKB-KW"/>
</dbReference>
<reference evidence="2 3" key="1">
    <citation type="submission" date="2024-06" db="EMBL/GenBank/DDBJ databases">
        <authorList>
            <person name="Chen R.Y."/>
        </authorList>
    </citation>
    <scope>NUCLEOTIDE SEQUENCE [LARGE SCALE GENOMIC DNA]</scope>
    <source>
        <strain evidence="2 3">D2</strain>
    </source>
</reference>
<evidence type="ECO:0000256" key="1">
    <source>
        <dbReference type="SAM" id="SignalP"/>
    </source>
</evidence>
<proteinExistence type="predicted"/>
<keyword evidence="2" id="KW-0378">Hydrolase</keyword>
<feature type="signal peptide" evidence="1">
    <location>
        <begin position="1"/>
        <end position="24"/>
    </location>
</feature>
<gene>
    <name evidence="2" type="ORF">ABS311_07425</name>
</gene>
<dbReference type="InterPro" id="IPR043504">
    <property type="entry name" value="Peptidase_S1_PA_chymotrypsin"/>
</dbReference>
<keyword evidence="3" id="KW-1185">Reference proteome</keyword>
<organism evidence="2 3">
    <name type="scientific">Catenovulum sediminis</name>
    <dbReference type="NCBI Taxonomy" id="1740262"/>
    <lineage>
        <taxon>Bacteria</taxon>
        <taxon>Pseudomonadati</taxon>
        <taxon>Pseudomonadota</taxon>
        <taxon>Gammaproteobacteria</taxon>
        <taxon>Alteromonadales</taxon>
        <taxon>Alteromonadaceae</taxon>
        <taxon>Catenovulum</taxon>
    </lineage>
</organism>
<accession>A0ABV1RG16</accession>
<dbReference type="GO" id="GO:0008233">
    <property type="term" value="F:peptidase activity"/>
    <property type="evidence" value="ECO:0007669"/>
    <property type="project" value="UniProtKB-KW"/>
</dbReference>